<dbReference type="InterPro" id="IPR016147">
    <property type="entry name" value="Pili_assmbl_chaperone_N"/>
</dbReference>
<accession>A0A2K2G652</accession>
<dbReference type="PANTHER" id="PTHR30251:SF4">
    <property type="entry name" value="SLR1668 PROTEIN"/>
    <property type="match status" value="1"/>
</dbReference>
<dbReference type="SUPFAM" id="SSF49354">
    <property type="entry name" value="PapD-like"/>
    <property type="match status" value="1"/>
</dbReference>
<evidence type="ECO:0000313" key="3">
    <source>
        <dbReference type="EMBL" id="PNU06516.1"/>
    </source>
</evidence>
<evidence type="ECO:0000259" key="2">
    <source>
        <dbReference type="Pfam" id="PF00345"/>
    </source>
</evidence>
<keyword evidence="1" id="KW-0732">Signal</keyword>
<dbReference type="InterPro" id="IPR050643">
    <property type="entry name" value="Periplasmic_pilus_chap"/>
</dbReference>
<gene>
    <name evidence="3" type="ORF">A8V01_02965</name>
</gene>
<dbReference type="Gene3D" id="2.60.40.10">
    <property type="entry name" value="Immunoglobulins"/>
    <property type="match status" value="1"/>
</dbReference>
<comment type="caution">
    <text evidence="3">The sequence shown here is derived from an EMBL/GenBank/DDBJ whole genome shotgun (WGS) entry which is preliminary data.</text>
</comment>
<dbReference type="InterPro" id="IPR008962">
    <property type="entry name" value="PapD-like_sf"/>
</dbReference>
<dbReference type="Pfam" id="PF00345">
    <property type="entry name" value="PapD_N"/>
    <property type="match status" value="1"/>
</dbReference>
<dbReference type="InterPro" id="IPR013783">
    <property type="entry name" value="Ig-like_fold"/>
</dbReference>
<evidence type="ECO:0000313" key="4">
    <source>
        <dbReference type="Proteomes" id="UP000236327"/>
    </source>
</evidence>
<keyword evidence="4" id="KW-1185">Reference proteome</keyword>
<dbReference type="EMBL" id="LYMM01000002">
    <property type="protein sequence ID" value="PNU06516.1"/>
    <property type="molecule type" value="Genomic_DNA"/>
</dbReference>
<feature type="domain" description="Pili assembly chaperone N-terminal" evidence="2">
    <location>
        <begin position="32"/>
        <end position="143"/>
    </location>
</feature>
<feature type="chain" id="PRO_5014471917" description="Pili assembly chaperone N-terminal domain-containing protein" evidence="1">
    <location>
        <begin position="24"/>
        <end position="243"/>
    </location>
</feature>
<dbReference type="AlphaFoldDB" id="A0A2K2G652"/>
<reference evidence="3 4" key="1">
    <citation type="submission" date="2016-05" db="EMBL/GenBank/DDBJ databases">
        <title>Complete genome sequence of Novosphingobium guangzhouense SA925(T).</title>
        <authorList>
            <person name="Sha S."/>
        </authorList>
    </citation>
    <scope>NUCLEOTIDE SEQUENCE [LARGE SCALE GENOMIC DNA]</scope>
    <source>
        <strain evidence="3 4">SA925</strain>
    </source>
</reference>
<dbReference type="RefSeq" id="WP_103094462.1">
    <property type="nucleotide sequence ID" value="NZ_LYMM01000002.1"/>
</dbReference>
<sequence length="243" mass="25282">MSRTAFAAACFAAGSLVCAPALASGLQVSPVLVRIMERSSTVWLTNSGGTAMRAQVRVFHWTQDSGRDAYAATEEVLPSPPFVELSGGAKQLVRLVRRSMPGGAGAPCEDAYRIAIDELPNPAAPPDGNGLRYRMSYSVPVFVTSRACRKEEPKLSFALPAAGTLAVANTGLIHAQLADAAIVTPDGRRTPLAKGLVGYVLPGSTINFTLGPRAGLPPQGSALEVTVNGKKVAQPLARTSSGQ</sequence>
<proteinExistence type="predicted"/>
<dbReference type="PANTHER" id="PTHR30251">
    <property type="entry name" value="PILUS ASSEMBLY CHAPERONE"/>
    <property type="match status" value="1"/>
</dbReference>
<dbReference type="Proteomes" id="UP000236327">
    <property type="component" value="Unassembled WGS sequence"/>
</dbReference>
<organism evidence="3 4">
    <name type="scientific">Novosphingobium guangzhouense</name>
    <dbReference type="NCBI Taxonomy" id="1850347"/>
    <lineage>
        <taxon>Bacteria</taxon>
        <taxon>Pseudomonadati</taxon>
        <taxon>Pseudomonadota</taxon>
        <taxon>Alphaproteobacteria</taxon>
        <taxon>Sphingomonadales</taxon>
        <taxon>Sphingomonadaceae</taxon>
        <taxon>Novosphingobium</taxon>
    </lineage>
</organism>
<dbReference type="GO" id="GO:0030288">
    <property type="term" value="C:outer membrane-bounded periplasmic space"/>
    <property type="evidence" value="ECO:0007669"/>
    <property type="project" value="InterPro"/>
</dbReference>
<dbReference type="GO" id="GO:0071555">
    <property type="term" value="P:cell wall organization"/>
    <property type="evidence" value="ECO:0007669"/>
    <property type="project" value="InterPro"/>
</dbReference>
<protein>
    <recommendedName>
        <fullName evidence="2">Pili assembly chaperone N-terminal domain-containing protein</fullName>
    </recommendedName>
</protein>
<evidence type="ECO:0000256" key="1">
    <source>
        <dbReference type="SAM" id="SignalP"/>
    </source>
</evidence>
<name>A0A2K2G652_9SPHN</name>
<feature type="signal peptide" evidence="1">
    <location>
        <begin position="1"/>
        <end position="23"/>
    </location>
</feature>
<dbReference type="OrthoDB" id="511700at2"/>